<comment type="caution">
    <text evidence="5">The sequence shown here is derived from an EMBL/GenBank/DDBJ whole genome shotgun (WGS) entry which is preliminary data.</text>
</comment>
<dbReference type="SUPFAM" id="SSF52317">
    <property type="entry name" value="Class I glutamine amidotransferase-like"/>
    <property type="match status" value="1"/>
</dbReference>
<evidence type="ECO:0000256" key="3">
    <source>
        <dbReference type="ARBA" id="ARBA00022801"/>
    </source>
</evidence>
<organism evidence="5 6">
    <name type="scientific">Faecalitalea cylindroides</name>
    <dbReference type="NCBI Taxonomy" id="39483"/>
    <lineage>
        <taxon>Bacteria</taxon>
        <taxon>Bacillati</taxon>
        <taxon>Bacillota</taxon>
        <taxon>Erysipelotrichia</taxon>
        <taxon>Erysipelotrichales</taxon>
        <taxon>Erysipelotrichaceae</taxon>
        <taxon>Faecalitalea</taxon>
    </lineage>
</organism>
<evidence type="ECO:0000256" key="1">
    <source>
        <dbReference type="ARBA" id="ARBA00006534"/>
    </source>
</evidence>
<keyword evidence="4" id="KW-0720">Serine protease</keyword>
<reference evidence="6" key="1">
    <citation type="submission" date="2017-04" db="EMBL/GenBank/DDBJ databases">
        <title>Function of individual gut microbiota members based on whole genome sequencing of pure cultures obtained from chicken caecum.</title>
        <authorList>
            <person name="Medvecky M."/>
            <person name="Cejkova D."/>
            <person name="Polansky O."/>
            <person name="Karasova D."/>
            <person name="Kubasova T."/>
            <person name="Cizek A."/>
            <person name="Rychlik I."/>
        </authorList>
    </citation>
    <scope>NUCLEOTIDE SEQUENCE [LARGE SCALE GENOMIC DNA]</scope>
    <source>
        <strain evidence="6">An178</strain>
    </source>
</reference>
<dbReference type="GO" id="GO:0006508">
    <property type="term" value="P:proteolysis"/>
    <property type="evidence" value="ECO:0007669"/>
    <property type="project" value="UniProtKB-KW"/>
</dbReference>
<keyword evidence="3" id="KW-0378">Hydrolase</keyword>
<comment type="similarity">
    <text evidence="1">Belongs to the peptidase S51 family.</text>
</comment>
<dbReference type="EMBL" id="NFKM01000010">
    <property type="protein sequence ID" value="OUP60296.1"/>
    <property type="molecule type" value="Genomic_DNA"/>
</dbReference>
<evidence type="ECO:0000256" key="4">
    <source>
        <dbReference type="ARBA" id="ARBA00022825"/>
    </source>
</evidence>
<evidence type="ECO:0000256" key="2">
    <source>
        <dbReference type="ARBA" id="ARBA00022670"/>
    </source>
</evidence>
<accession>A0A1Y4LUK0</accession>
<protein>
    <recommendedName>
        <fullName evidence="7">Peptidase S51</fullName>
    </recommendedName>
</protein>
<evidence type="ECO:0000313" key="5">
    <source>
        <dbReference type="EMBL" id="OUP60296.1"/>
    </source>
</evidence>
<sequence length="303" mass="35868">MELIYLLDKNEYETHLVKKKKEYILYSWNTLKLYVNEWQGGMLILDSKKLNIETFFDEKKRLLYRCLKLDEEAYKDFMPYQFKGIKHCLMNTSMIDEKWCYPILRKLIKPDDEVCVLAFSFFNDTKNSNDWDKQYAKGQGIWYRSNTDVFFKYGLKENQIHWVNYFKDSKEDVLKKVLGSSILLLTGGAPDLMMKRIKEFKLKKILKSYQGLMIGYSAGAMIQLKEYHITPDEDYPTFQYLPGFGCIEGFKIEVHYHASNIQKQSIERVLKEKGQPVYAIYEDGGLIVHDDQIESFGHVDLFE</sequence>
<evidence type="ECO:0000313" key="6">
    <source>
        <dbReference type="Proteomes" id="UP000195447"/>
    </source>
</evidence>
<dbReference type="Proteomes" id="UP000195447">
    <property type="component" value="Unassembled WGS sequence"/>
</dbReference>
<gene>
    <name evidence="5" type="ORF">B5F14_05880</name>
</gene>
<dbReference type="AlphaFoldDB" id="A0A1Y4LUK0"/>
<dbReference type="RefSeq" id="WP_087158642.1">
    <property type="nucleotide sequence ID" value="NZ_JADNDT010000053.1"/>
</dbReference>
<proteinExistence type="inferred from homology"/>
<name>A0A1Y4LUK0_9FIRM</name>
<dbReference type="GO" id="GO:0008236">
    <property type="term" value="F:serine-type peptidase activity"/>
    <property type="evidence" value="ECO:0007669"/>
    <property type="project" value="UniProtKB-KW"/>
</dbReference>
<dbReference type="InterPro" id="IPR029062">
    <property type="entry name" value="Class_I_gatase-like"/>
</dbReference>
<keyword evidence="6" id="KW-1185">Reference proteome</keyword>
<dbReference type="Gene3D" id="3.40.50.880">
    <property type="match status" value="1"/>
</dbReference>
<dbReference type="Pfam" id="PF03575">
    <property type="entry name" value="Peptidase_S51"/>
    <property type="match status" value="1"/>
</dbReference>
<evidence type="ECO:0008006" key="7">
    <source>
        <dbReference type="Google" id="ProtNLM"/>
    </source>
</evidence>
<dbReference type="InterPro" id="IPR005320">
    <property type="entry name" value="Peptidase_S51"/>
</dbReference>
<keyword evidence="2" id="KW-0645">Protease</keyword>